<reference evidence="1" key="2">
    <citation type="submission" date="2015-07" db="EMBL/GenBank/DDBJ databases">
        <authorList>
            <person name="Noorani M."/>
        </authorList>
    </citation>
    <scope>NUCLEOTIDE SEQUENCE</scope>
    <source>
        <strain evidence="1">Yugu1</strain>
    </source>
</reference>
<organism evidence="1">
    <name type="scientific">Setaria italica</name>
    <name type="common">Foxtail millet</name>
    <name type="synonym">Panicum italicum</name>
    <dbReference type="NCBI Taxonomy" id="4555"/>
    <lineage>
        <taxon>Eukaryota</taxon>
        <taxon>Viridiplantae</taxon>
        <taxon>Streptophyta</taxon>
        <taxon>Embryophyta</taxon>
        <taxon>Tracheophyta</taxon>
        <taxon>Spermatophyta</taxon>
        <taxon>Magnoliopsida</taxon>
        <taxon>Liliopsida</taxon>
        <taxon>Poales</taxon>
        <taxon>Poaceae</taxon>
        <taxon>PACMAD clade</taxon>
        <taxon>Panicoideae</taxon>
        <taxon>Panicodae</taxon>
        <taxon>Paniceae</taxon>
        <taxon>Cenchrinae</taxon>
        <taxon>Setaria</taxon>
    </lineage>
</organism>
<reference evidence="1" key="1">
    <citation type="journal article" date="2012" name="Nat. Biotechnol.">
        <title>Reference genome sequence of the model plant Setaria.</title>
        <authorList>
            <person name="Bennetzen J.L."/>
            <person name="Schmutz J."/>
            <person name="Wang H."/>
            <person name="Percifield R."/>
            <person name="Hawkins J."/>
            <person name="Pontaroli A.C."/>
            <person name="Estep M."/>
            <person name="Feng L."/>
            <person name="Vaughn J.N."/>
            <person name="Grimwood J."/>
            <person name="Jenkins J."/>
            <person name="Barry K."/>
            <person name="Lindquist E."/>
            <person name="Hellsten U."/>
            <person name="Deshpande S."/>
            <person name="Wang X."/>
            <person name="Wu X."/>
            <person name="Mitros T."/>
            <person name="Triplett J."/>
            <person name="Yang X."/>
            <person name="Ye C.Y."/>
            <person name="Mauro-Herrera M."/>
            <person name="Wang L."/>
            <person name="Li P."/>
            <person name="Sharma M."/>
            <person name="Sharma R."/>
            <person name="Ronald P.C."/>
            <person name="Panaud O."/>
            <person name="Kellogg E.A."/>
            <person name="Brutnell T.P."/>
            <person name="Doust A.N."/>
            <person name="Tuskan G.A."/>
            <person name="Rokhsar D."/>
            <person name="Devos K.M."/>
        </authorList>
    </citation>
    <scope>NUCLEOTIDE SEQUENCE [LARGE SCALE GENOMIC DNA]</scope>
    <source>
        <strain evidence="1">Yugu1</strain>
    </source>
</reference>
<accession>A0A368QK04</accession>
<dbReference type="AlphaFoldDB" id="A0A368QK04"/>
<dbReference type="EMBL" id="CM003530">
    <property type="protein sequence ID" value="RCV18253.1"/>
    <property type="molecule type" value="Genomic_DNA"/>
</dbReference>
<proteinExistence type="predicted"/>
<gene>
    <name evidence="1" type="ORF">SETIT_3G285200v2</name>
</gene>
<sequence length="72" mass="8130">MHRRPWAGFQAGSEHQLLAGQNKNLLRLLLPIGKSSEVTKKTMFKNLVYEGLATSLQRIMNTRISILHVSKA</sequence>
<name>A0A368QK04_SETIT</name>
<protein>
    <submittedName>
        <fullName evidence="1">Uncharacterized protein</fullName>
    </submittedName>
</protein>
<evidence type="ECO:0000313" key="1">
    <source>
        <dbReference type="EMBL" id="RCV18253.1"/>
    </source>
</evidence>